<dbReference type="AlphaFoldDB" id="A0A9N9GST2"/>
<feature type="non-terminal residue" evidence="1">
    <location>
        <position position="208"/>
    </location>
</feature>
<reference evidence="1" key="1">
    <citation type="submission" date="2021-06" db="EMBL/GenBank/DDBJ databases">
        <authorList>
            <person name="Kallberg Y."/>
            <person name="Tangrot J."/>
            <person name="Rosling A."/>
        </authorList>
    </citation>
    <scope>NUCLEOTIDE SEQUENCE</scope>
    <source>
        <strain evidence="1">BR232B</strain>
    </source>
</reference>
<dbReference type="Proteomes" id="UP000789739">
    <property type="component" value="Unassembled WGS sequence"/>
</dbReference>
<proteinExistence type="predicted"/>
<gene>
    <name evidence="1" type="ORF">PBRASI_LOCUS9048</name>
</gene>
<accession>A0A9N9GST2</accession>
<organism evidence="1 2">
    <name type="scientific">Paraglomus brasilianum</name>
    <dbReference type="NCBI Taxonomy" id="144538"/>
    <lineage>
        <taxon>Eukaryota</taxon>
        <taxon>Fungi</taxon>
        <taxon>Fungi incertae sedis</taxon>
        <taxon>Mucoromycota</taxon>
        <taxon>Glomeromycotina</taxon>
        <taxon>Glomeromycetes</taxon>
        <taxon>Paraglomerales</taxon>
        <taxon>Paraglomeraceae</taxon>
        <taxon>Paraglomus</taxon>
    </lineage>
</organism>
<evidence type="ECO:0000313" key="1">
    <source>
        <dbReference type="EMBL" id="CAG8627259.1"/>
    </source>
</evidence>
<name>A0A9N9GST2_9GLOM</name>
<dbReference type="EMBL" id="CAJVPI010001807">
    <property type="protein sequence ID" value="CAG8627259.1"/>
    <property type="molecule type" value="Genomic_DNA"/>
</dbReference>
<evidence type="ECO:0000313" key="2">
    <source>
        <dbReference type="Proteomes" id="UP000789739"/>
    </source>
</evidence>
<protein>
    <submittedName>
        <fullName evidence="1">1337_t:CDS:1</fullName>
    </submittedName>
</protein>
<keyword evidence="2" id="KW-1185">Reference proteome</keyword>
<sequence>MGKRGKGNNINQSTIKVNRKKTKTLAWDRPPQRVWAILDIDVTGGAISAVNDPGTFLVSSSVMRSIRSIAFSNSLPESSAAGLHRNEYSTQLGPDRIDSCLTATGASSYNFELLPIRYNYLHETHTIPFVAAGISRKTLSSVGADQAQRAHGRLHSSEKHATVVLSVDVDASSGVALVIPKKPPPLVETEVSRGRLKWFMADENFTIQ</sequence>
<comment type="caution">
    <text evidence="1">The sequence shown here is derived from an EMBL/GenBank/DDBJ whole genome shotgun (WGS) entry which is preliminary data.</text>
</comment>